<gene>
    <name evidence="1" type="ORF">FGU65_12980</name>
</gene>
<organism evidence="1 2">
    <name type="scientific">Methanoculleus frigidifontis</name>
    <dbReference type="NCBI Taxonomy" id="2584085"/>
    <lineage>
        <taxon>Archaea</taxon>
        <taxon>Methanobacteriati</taxon>
        <taxon>Methanobacteriota</taxon>
        <taxon>Stenosarchaea group</taxon>
        <taxon>Methanomicrobia</taxon>
        <taxon>Methanomicrobiales</taxon>
        <taxon>Methanomicrobiaceae</taxon>
        <taxon>Methanoculleus</taxon>
    </lineage>
</organism>
<dbReference type="EMBL" id="VCYH01000010">
    <property type="protein sequence ID" value="MDN7025782.1"/>
    <property type="molecule type" value="Genomic_DNA"/>
</dbReference>
<name>A0ABT8MCV9_9EURY</name>
<keyword evidence="2" id="KW-1185">Reference proteome</keyword>
<sequence length="115" mass="12837">MSLSEIGCCGAYCGRCRVLREHLCKGCRLGYDTGERDPGKAKCRIKVCCMQKGYTSCADCPDLDACPTLGEFYGKKGYKYNKYRQAIAFIRENGYPAFLEIADTWTNASGRYPKG</sequence>
<accession>A0ABT8MCV9</accession>
<evidence type="ECO:0000313" key="1">
    <source>
        <dbReference type="EMBL" id="MDN7025782.1"/>
    </source>
</evidence>
<comment type="caution">
    <text evidence="1">The sequence shown here is derived from an EMBL/GenBank/DDBJ whole genome shotgun (WGS) entry which is preliminary data.</text>
</comment>
<proteinExistence type="predicted"/>
<dbReference type="Proteomes" id="UP001168338">
    <property type="component" value="Unassembled WGS sequence"/>
</dbReference>
<dbReference type="RefSeq" id="WP_301664973.1">
    <property type="nucleotide sequence ID" value="NZ_VCYH01000010.1"/>
</dbReference>
<reference evidence="1" key="1">
    <citation type="submission" date="2019-05" db="EMBL/GenBank/DDBJ databases">
        <title>Methanoculleus sp. FWC-SCC1, a methanogenic archaeon isolated from deep marine cold seep.</title>
        <authorList>
            <person name="Chen Y.-W."/>
            <person name="Chen S.-C."/>
            <person name="Teng N.-H."/>
            <person name="Lai M.-C."/>
        </authorList>
    </citation>
    <scope>NUCLEOTIDE SEQUENCE</scope>
    <source>
        <strain evidence="1">FWC-SCC1</strain>
    </source>
</reference>
<protein>
    <submittedName>
        <fullName evidence="1">DUF3795 domain-containing protein</fullName>
    </submittedName>
</protein>
<evidence type="ECO:0000313" key="2">
    <source>
        <dbReference type="Proteomes" id="UP001168338"/>
    </source>
</evidence>